<dbReference type="InterPro" id="IPR004416">
    <property type="entry name" value="MnmG"/>
</dbReference>
<dbReference type="SUPFAM" id="SSF56815">
    <property type="entry name" value="Sec1/munc18-like (SM) proteins"/>
    <property type="match status" value="1"/>
</dbReference>
<organism evidence="7 8">
    <name type="scientific">Cladobotryum mycophilum</name>
    <dbReference type="NCBI Taxonomy" id="491253"/>
    <lineage>
        <taxon>Eukaryota</taxon>
        <taxon>Fungi</taxon>
        <taxon>Dikarya</taxon>
        <taxon>Ascomycota</taxon>
        <taxon>Pezizomycotina</taxon>
        <taxon>Sordariomycetes</taxon>
        <taxon>Hypocreomycetidae</taxon>
        <taxon>Hypocreales</taxon>
        <taxon>Hypocreaceae</taxon>
        <taxon>Cladobotryum</taxon>
    </lineage>
</organism>
<dbReference type="Gene3D" id="3.40.50.1910">
    <property type="match status" value="1"/>
</dbReference>
<evidence type="ECO:0000256" key="4">
    <source>
        <dbReference type="ARBA" id="ARBA00022630"/>
    </source>
</evidence>
<dbReference type="PROSITE" id="PS01281">
    <property type="entry name" value="GIDA_2"/>
    <property type="match status" value="1"/>
</dbReference>
<evidence type="ECO:0000256" key="3">
    <source>
        <dbReference type="ARBA" id="ARBA00009884"/>
    </source>
</evidence>
<comment type="caution">
    <text evidence="7">The sequence shown here is derived from an EMBL/GenBank/DDBJ whole genome shotgun (WGS) entry which is preliminary data.</text>
</comment>
<keyword evidence="5" id="KW-0274">FAD</keyword>
<dbReference type="Gene3D" id="3.90.830.10">
    <property type="entry name" value="Syntaxin Binding Protein 1, Chain A, domain 2"/>
    <property type="match status" value="1"/>
</dbReference>
<dbReference type="SMART" id="SM01228">
    <property type="entry name" value="GIDA_assoc_3"/>
    <property type="match status" value="1"/>
</dbReference>
<dbReference type="Pfam" id="PF00995">
    <property type="entry name" value="Sec1"/>
    <property type="match status" value="1"/>
</dbReference>
<dbReference type="InterPro" id="IPR001619">
    <property type="entry name" value="Sec1-like"/>
</dbReference>
<dbReference type="SUPFAM" id="SSF51905">
    <property type="entry name" value="FAD/NAD(P)-binding domain"/>
    <property type="match status" value="1"/>
</dbReference>
<dbReference type="InterPro" id="IPR026904">
    <property type="entry name" value="MnmG_C"/>
</dbReference>
<evidence type="ECO:0000256" key="2">
    <source>
        <dbReference type="ARBA" id="ARBA00007653"/>
    </source>
</evidence>
<dbReference type="InterPro" id="IPR036188">
    <property type="entry name" value="FAD/NAD-bd_sf"/>
</dbReference>
<dbReference type="InterPro" id="IPR043127">
    <property type="entry name" value="Sec-1-like_dom3a"/>
</dbReference>
<keyword evidence="8" id="KW-1185">Reference proteome</keyword>
<comment type="cofactor">
    <cofactor evidence="1">
        <name>FAD</name>
        <dbReference type="ChEBI" id="CHEBI:57692"/>
    </cofactor>
</comment>
<gene>
    <name evidence="7" type="ORF">PT974_02754</name>
</gene>
<name>A0ABR0SZ49_9HYPO</name>
<evidence type="ECO:0000259" key="6">
    <source>
        <dbReference type="SMART" id="SM01228"/>
    </source>
</evidence>
<dbReference type="NCBIfam" id="TIGR00136">
    <property type="entry name" value="mnmG_gidA"/>
    <property type="match status" value="1"/>
</dbReference>
<evidence type="ECO:0000313" key="8">
    <source>
        <dbReference type="Proteomes" id="UP001338125"/>
    </source>
</evidence>
<dbReference type="Gene3D" id="1.25.40.60">
    <property type="match status" value="1"/>
</dbReference>
<reference evidence="7 8" key="1">
    <citation type="submission" date="2024-01" db="EMBL/GenBank/DDBJ databases">
        <title>Complete genome of Cladobotryum mycophilum ATHUM6906.</title>
        <authorList>
            <person name="Christinaki A.C."/>
            <person name="Myridakis A.I."/>
            <person name="Kouvelis V.N."/>
        </authorList>
    </citation>
    <scope>NUCLEOTIDE SEQUENCE [LARGE SCALE GENOMIC DNA]</scope>
    <source>
        <strain evidence="7 8">ATHUM6906</strain>
    </source>
</reference>
<dbReference type="InterPro" id="IPR020595">
    <property type="entry name" value="MnmG-rel_CS"/>
</dbReference>
<evidence type="ECO:0000256" key="1">
    <source>
        <dbReference type="ARBA" id="ARBA00001974"/>
    </source>
</evidence>
<dbReference type="Pfam" id="PF21680">
    <property type="entry name" value="GIDA_C_1st"/>
    <property type="match status" value="1"/>
</dbReference>
<dbReference type="Proteomes" id="UP001338125">
    <property type="component" value="Unassembled WGS sequence"/>
</dbReference>
<comment type="similarity">
    <text evidence="2">Belongs to the MnmG family.</text>
</comment>
<dbReference type="InterPro" id="IPR047001">
    <property type="entry name" value="MnmG_C_subdom"/>
</dbReference>
<dbReference type="InterPro" id="IPR040131">
    <property type="entry name" value="MnmG_N"/>
</dbReference>
<dbReference type="InterPro" id="IPR043154">
    <property type="entry name" value="Sec-1-like_dom1"/>
</dbReference>
<dbReference type="Gene3D" id="3.50.50.60">
    <property type="entry name" value="FAD/NAD(P)-binding domain"/>
    <property type="match status" value="2"/>
</dbReference>
<dbReference type="InterPro" id="IPR002218">
    <property type="entry name" value="MnmG-rel"/>
</dbReference>
<feature type="domain" description="tRNA uridine 5-carboxymethylaminomethyl modification enzyme C-terminal subdomain" evidence="6">
    <location>
        <begin position="1145"/>
        <end position="1216"/>
    </location>
</feature>
<proteinExistence type="inferred from homology"/>
<protein>
    <submittedName>
        <fullName evidence="7">Vacuolar protein sorting-associated protein 45</fullName>
    </submittedName>
</protein>
<dbReference type="EMBL" id="JAVFKD010000002">
    <property type="protein sequence ID" value="KAK5997398.1"/>
    <property type="molecule type" value="Genomic_DNA"/>
</dbReference>
<dbReference type="PROSITE" id="PS01280">
    <property type="entry name" value="GIDA_1"/>
    <property type="match status" value="1"/>
</dbReference>
<dbReference type="Gene3D" id="3.40.50.2060">
    <property type="match status" value="1"/>
</dbReference>
<dbReference type="Gene3D" id="1.10.150.570">
    <property type="entry name" value="GidA associated domain, C-terminal subdomain"/>
    <property type="match status" value="1"/>
</dbReference>
<dbReference type="InterPro" id="IPR049312">
    <property type="entry name" value="GIDA_C_N"/>
</dbReference>
<accession>A0ABR0SZ49</accession>
<sequence>MDVSQAIAGYISKMVTSSGDASSSKMKILLLDRETISIVSTAITQSALLNHEIYLIDRLDNTTREKMRHLRCLCLVRPSPETIQLLIDELRDPKYGEYYLYFTNVAKKSSLERLAEADDHEIVKTVQEHFADYVVINPDLFSLNLSLPTRHIWAGNADTWNPDSLQRCAEGLIAVLLSLKKKPLIRYERSSPLAKKLASEVRYLMTQEDQLFDFRKVDTPPILLVLDRREDPVTPLLTQWTYQAMVHHLLGIHNGRVDLGTVPDIRPELKEIVLSQDQDPFFKKNMFLNFGDLGGTIKDYVEQYQSKTKNNANIESISDMKRFIEEYPEFRKLSGNVSKHVTLVSELSRRVAAENLLEVSELEQSLACNDNHSSDLKTTQKIIQSPNVTPESKVGLVALYALRYHKHPSSALPMLIDLLVAAGNVPLRQASLVPKVLTYHLSLHSSEARGGITDIFESAGIFSGASSRFKGLKGVENVYTQHSSLLENTLQNLIKGRLRDQQYPFVEGGGSTRDKPQDIIVFMVGGATYEEAKMVAGINASTPGVRIVLGGTSIHNAATFLEEVEDAVSSWPESLYWRSLRRGRKVRHFASVAENSRLFDVVVIGGGHAGAEACAAAARAGARTALVTPKLDNLGTCSCNPSFGGIGKGTIIREIDALDGVAGRIIDKAGVQFHLLNRRKGPAVWGPRAQIDRSLYRKHMREELETYPNLSVILGSVSDIVLSSSDDPSGIVKGAIAGVRLESGEVLPTKRVVITTGTFLGGEIHIGLQCYPAGRIGEAATFGLSKSLRDAGFQLGRLKTGTPPRLDRDTINWGILQKQTGDEPPLPFSYLNDRVAVENQLTCSITYTNSASHQVVRENLDKSVHIRETVKGPRYCPSLESKVMRFGEKERHIIWLEPEGFDNSVIYPNGLSMTIPAEAQEQVLRTIGGLEQVKMLQPGYGVEYDYVDPRGLKSTLETKAISGLYLAGQINGTTGYEEAAGQGIIAGMNAGRAALRLPGVSLSRSDGYIGIMIDDLITKGVTEPYRMFTARSEFRMAARADNADLRLTEKGRNWGVVSDRRWRAFSDEKQQIEDLTRALASVSLIPERWAELGFQLKRSSQRRSGIDMLRLSNTSTRIELDQLSSIVPDILSYPPRIKDRVVIEASYAPYIKMQEAERGQFTNDENIRIPLDLDYDTIPGLALSEREVLRTTRPETLAQARRVEGVTPSGCIRLLAHIRRRRSAASLATAQSELETIL</sequence>
<dbReference type="Pfam" id="PF13932">
    <property type="entry name" value="SAM_GIDA_C"/>
    <property type="match status" value="1"/>
</dbReference>
<dbReference type="InterPro" id="IPR027482">
    <property type="entry name" value="Sec1-like_dom2"/>
</dbReference>
<comment type="similarity">
    <text evidence="3">Belongs to the STXBP/unc-18/SEC1 family.</text>
</comment>
<evidence type="ECO:0000313" key="7">
    <source>
        <dbReference type="EMBL" id="KAK5997398.1"/>
    </source>
</evidence>
<keyword evidence="4" id="KW-0285">Flavoprotein</keyword>
<dbReference type="InterPro" id="IPR036045">
    <property type="entry name" value="Sec1-like_sf"/>
</dbReference>
<dbReference type="PANTHER" id="PTHR11806:SF0">
    <property type="entry name" value="PROTEIN MTO1 HOMOLOG, MITOCHONDRIAL"/>
    <property type="match status" value="1"/>
</dbReference>
<dbReference type="HAMAP" id="MF_00129">
    <property type="entry name" value="MnmG_GidA"/>
    <property type="match status" value="1"/>
</dbReference>
<dbReference type="InterPro" id="IPR044920">
    <property type="entry name" value="MnmG_C_subdom_sf"/>
</dbReference>
<evidence type="ECO:0000256" key="5">
    <source>
        <dbReference type="ARBA" id="ARBA00022827"/>
    </source>
</evidence>
<dbReference type="Pfam" id="PF01134">
    <property type="entry name" value="GIDA"/>
    <property type="match status" value="1"/>
</dbReference>
<dbReference type="PANTHER" id="PTHR11806">
    <property type="entry name" value="GLUCOSE INHIBITED DIVISION PROTEIN A"/>
    <property type="match status" value="1"/>
</dbReference>